<organism evidence="7 8">
    <name type="scientific">Lolium multiflorum</name>
    <name type="common">Italian ryegrass</name>
    <name type="synonym">Lolium perenne subsp. multiflorum</name>
    <dbReference type="NCBI Taxonomy" id="4521"/>
    <lineage>
        <taxon>Eukaryota</taxon>
        <taxon>Viridiplantae</taxon>
        <taxon>Streptophyta</taxon>
        <taxon>Embryophyta</taxon>
        <taxon>Tracheophyta</taxon>
        <taxon>Spermatophyta</taxon>
        <taxon>Magnoliopsida</taxon>
        <taxon>Liliopsida</taxon>
        <taxon>Poales</taxon>
        <taxon>Poaceae</taxon>
        <taxon>BOP clade</taxon>
        <taxon>Pooideae</taxon>
        <taxon>Poodae</taxon>
        <taxon>Poeae</taxon>
        <taxon>Poeae Chloroplast Group 2 (Poeae type)</taxon>
        <taxon>Loliodinae</taxon>
        <taxon>Loliinae</taxon>
        <taxon>Lolium</taxon>
    </lineage>
</organism>
<keyword evidence="5" id="KW-0539">Nucleus</keyword>
<evidence type="ECO:0000259" key="6">
    <source>
        <dbReference type="PROSITE" id="PS50863"/>
    </source>
</evidence>
<dbReference type="InterPro" id="IPR044837">
    <property type="entry name" value="REM16-like"/>
</dbReference>
<evidence type="ECO:0000256" key="4">
    <source>
        <dbReference type="ARBA" id="ARBA00023163"/>
    </source>
</evidence>
<evidence type="ECO:0000256" key="3">
    <source>
        <dbReference type="ARBA" id="ARBA00023125"/>
    </source>
</evidence>
<proteinExistence type="predicted"/>
<sequence length="218" mass="25266">MAEANPYEEQRRRQVEENKSKLEELRLHRLSAAVRVAAVKPMPVKSCDPVLFAAQEVTIKPRNHRPPPDVIRRSGRIARLDKQPYFRITNADRDKKAELPRPVYATNEERAYAIAKAEELKDQLDSHYPAFLRPLTLSYAAGKWLRIPPQFSKRYLPWCDEMILLVDEQGAEFQVLYRAHGSALSATDWKPFAIAHKLADGDCLLFQQVKRIKFKVRF</sequence>
<dbReference type="SMART" id="SM01019">
    <property type="entry name" value="B3"/>
    <property type="match status" value="1"/>
</dbReference>
<dbReference type="PROSITE" id="PS50863">
    <property type="entry name" value="B3"/>
    <property type="match status" value="1"/>
</dbReference>
<dbReference type="Pfam" id="PF02362">
    <property type="entry name" value="B3"/>
    <property type="match status" value="1"/>
</dbReference>
<dbReference type="PANTHER" id="PTHR31391:SF77">
    <property type="entry name" value="GENOME ASSEMBLY, CHROMOSOME: II"/>
    <property type="match status" value="1"/>
</dbReference>
<comment type="subcellular location">
    <subcellularLocation>
        <location evidence="1">Nucleus</location>
    </subcellularLocation>
</comment>
<name>A0AAD8SEC8_LOLMU</name>
<keyword evidence="8" id="KW-1185">Reference proteome</keyword>
<dbReference type="AlphaFoldDB" id="A0AAD8SEC8"/>
<gene>
    <name evidence="7" type="ORF">QYE76_067468</name>
</gene>
<evidence type="ECO:0000256" key="5">
    <source>
        <dbReference type="ARBA" id="ARBA00023242"/>
    </source>
</evidence>
<dbReference type="CDD" id="cd10017">
    <property type="entry name" value="B3_DNA"/>
    <property type="match status" value="1"/>
</dbReference>
<dbReference type="GO" id="GO:0003677">
    <property type="term" value="F:DNA binding"/>
    <property type="evidence" value="ECO:0007669"/>
    <property type="project" value="UniProtKB-KW"/>
</dbReference>
<dbReference type="GO" id="GO:0005634">
    <property type="term" value="C:nucleus"/>
    <property type="evidence" value="ECO:0007669"/>
    <property type="project" value="UniProtKB-SubCell"/>
</dbReference>
<keyword evidence="2" id="KW-0805">Transcription regulation</keyword>
<feature type="domain" description="TF-B3" evidence="6">
    <location>
        <begin position="130"/>
        <end position="218"/>
    </location>
</feature>
<evidence type="ECO:0000256" key="2">
    <source>
        <dbReference type="ARBA" id="ARBA00023015"/>
    </source>
</evidence>
<keyword evidence="4" id="KW-0804">Transcription</keyword>
<dbReference type="Proteomes" id="UP001231189">
    <property type="component" value="Unassembled WGS sequence"/>
</dbReference>
<dbReference type="InterPro" id="IPR003340">
    <property type="entry name" value="B3_DNA-bd"/>
</dbReference>
<comment type="caution">
    <text evidence="7">The sequence shown here is derived from an EMBL/GenBank/DDBJ whole genome shotgun (WGS) entry which is preliminary data.</text>
</comment>
<dbReference type="InterPro" id="IPR015300">
    <property type="entry name" value="DNA-bd_pseudobarrel_sf"/>
</dbReference>
<dbReference type="EMBL" id="JAUUTY010000004">
    <property type="protein sequence ID" value="KAK1649663.1"/>
    <property type="molecule type" value="Genomic_DNA"/>
</dbReference>
<protein>
    <recommendedName>
        <fullName evidence="6">TF-B3 domain-containing protein</fullName>
    </recommendedName>
</protein>
<dbReference type="SUPFAM" id="SSF101936">
    <property type="entry name" value="DNA-binding pseudobarrel domain"/>
    <property type="match status" value="1"/>
</dbReference>
<dbReference type="Gene3D" id="2.40.330.10">
    <property type="entry name" value="DNA-binding pseudobarrel domain"/>
    <property type="match status" value="1"/>
</dbReference>
<accession>A0AAD8SEC8</accession>
<evidence type="ECO:0000256" key="1">
    <source>
        <dbReference type="ARBA" id="ARBA00004123"/>
    </source>
</evidence>
<evidence type="ECO:0000313" key="8">
    <source>
        <dbReference type="Proteomes" id="UP001231189"/>
    </source>
</evidence>
<reference evidence="7" key="1">
    <citation type="submission" date="2023-07" db="EMBL/GenBank/DDBJ databases">
        <title>A chromosome-level genome assembly of Lolium multiflorum.</title>
        <authorList>
            <person name="Chen Y."/>
            <person name="Copetti D."/>
            <person name="Kolliker R."/>
            <person name="Studer B."/>
        </authorList>
    </citation>
    <scope>NUCLEOTIDE SEQUENCE</scope>
    <source>
        <strain evidence="7">02402/16</strain>
        <tissue evidence="7">Leaf</tissue>
    </source>
</reference>
<dbReference type="PANTHER" id="PTHR31391">
    <property type="entry name" value="B3 DOMAIN-CONTAINING PROTEIN OS11G0197600-RELATED"/>
    <property type="match status" value="1"/>
</dbReference>
<keyword evidence="3" id="KW-0238">DNA-binding</keyword>
<evidence type="ECO:0000313" key="7">
    <source>
        <dbReference type="EMBL" id="KAK1649663.1"/>
    </source>
</evidence>